<evidence type="ECO:0000313" key="2">
    <source>
        <dbReference type="EMBL" id="ETO10409.1"/>
    </source>
</evidence>
<dbReference type="OrthoDB" id="39497at2759"/>
<dbReference type="PROSITE" id="PS50186">
    <property type="entry name" value="DEP"/>
    <property type="match status" value="2"/>
</dbReference>
<dbReference type="InterPro" id="IPR000591">
    <property type="entry name" value="DEP_dom"/>
</dbReference>
<organism evidence="2 3">
    <name type="scientific">Reticulomyxa filosa</name>
    <dbReference type="NCBI Taxonomy" id="46433"/>
    <lineage>
        <taxon>Eukaryota</taxon>
        <taxon>Sar</taxon>
        <taxon>Rhizaria</taxon>
        <taxon>Retaria</taxon>
        <taxon>Foraminifera</taxon>
        <taxon>Monothalamids</taxon>
        <taxon>Reticulomyxidae</taxon>
        <taxon>Reticulomyxa</taxon>
    </lineage>
</organism>
<protein>
    <recommendedName>
        <fullName evidence="1">DEP domain-containing protein</fullName>
    </recommendedName>
</protein>
<dbReference type="AlphaFoldDB" id="X6M966"/>
<gene>
    <name evidence="2" type="ORF">RFI_26966</name>
</gene>
<dbReference type="Proteomes" id="UP000023152">
    <property type="component" value="Unassembled WGS sequence"/>
</dbReference>
<dbReference type="SUPFAM" id="SSF46785">
    <property type="entry name" value="Winged helix' DNA-binding domain"/>
    <property type="match status" value="2"/>
</dbReference>
<dbReference type="Gene3D" id="1.10.10.10">
    <property type="entry name" value="Winged helix-like DNA-binding domain superfamily/Winged helix DNA-binding domain"/>
    <property type="match status" value="2"/>
</dbReference>
<feature type="domain" description="DEP" evidence="1">
    <location>
        <begin position="18"/>
        <end position="92"/>
    </location>
</feature>
<reference evidence="2 3" key="1">
    <citation type="journal article" date="2013" name="Curr. Biol.">
        <title>The Genome of the Foraminiferan Reticulomyxa filosa.</title>
        <authorList>
            <person name="Glockner G."/>
            <person name="Hulsmann N."/>
            <person name="Schleicher M."/>
            <person name="Noegel A.A."/>
            <person name="Eichinger L."/>
            <person name="Gallinger C."/>
            <person name="Pawlowski J."/>
            <person name="Sierra R."/>
            <person name="Euteneuer U."/>
            <person name="Pillet L."/>
            <person name="Moustafa A."/>
            <person name="Platzer M."/>
            <person name="Groth M."/>
            <person name="Szafranski K."/>
            <person name="Schliwa M."/>
        </authorList>
    </citation>
    <scope>NUCLEOTIDE SEQUENCE [LARGE SCALE GENOMIC DNA]</scope>
</reference>
<dbReference type="PANTHER" id="PTHR22829">
    <property type="entry name" value="DEP DOMAIN PROTEIN"/>
    <property type="match status" value="1"/>
</dbReference>
<dbReference type="InterPro" id="IPR036388">
    <property type="entry name" value="WH-like_DNA-bd_sf"/>
</dbReference>
<dbReference type="InterPro" id="IPR051832">
    <property type="entry name" value="mTOR-Rac_regulators"/>
</dbReference>
<keyword evidence="3" id="KW-1185">Reference proteome</keyword>
<evidence type="ECO:0000313" key="3">
    <source>
        <dbReference type="Proteomes" id="UP000023152"/>
    </source>
</evidence>
<comment type="caution">
    <text evidence="2">The sequence shown here is derived from an EMBL/GenBank/DDBJ whole genome shotgun (WGS) entry which is preliminary data.</text>
</comment>
<dbReference type="EMBL" id="ASPP01023487">
    <property type="protein sequence ID" value="ETO10409.1"/>
    <property type="molecule type" value="Genomic_DNA"/>
</dbReference>
<dbReference type="PANTHER" id="PTHR22829:SF16">
    <property type="entry name" value="PH DOMAIN-CONTAINING PROTEIN"/>
    <property type="match status" value="1"/>
</dbReference>
<accession>X6M966</accession>
<name>X6M966_RETFI</name>
<dbReference type="GO" id="GO:0023051">
    <property type="term" value="P:regulation of signaling"/>
    <property type="evidence" value="ECO:0007669"/>
    <property type="project" value="TreeGrafter"/>
</dbReference>
<dbReference type="InterPro" id="IPR036390">
    <property type="entry name" value="WH_DNA-bd_sf"/>
</dbReference>
<dbReference type="CDD" id="cd04371">
    <property type="entry name" value="DEP"/>
    <property type="match status" value="2"/>
</dbReference>
<proteinExistence type="predicted"/>
<dbReference type="SMART" id="SM00049">
    <property type="entry name" value="DEP"/>
    <property type="match status" value="2"/>
</dbReference>
<dbReference type="GO" id="GO:0035556">
    <property type="term" value="P:intracellular signal transduction"/>
    <property type="evidence" value="ECO:0007669"/>
    <property type="project" value="InterPro"/>
</dbReference>
<dbReference type="Pfam" id="PF00610">
    <property type="entry name" value="DEP"/>
    <property type="match status" value="2"/>
</dbReference>
<sequence>MTASPKKKYNLEDIALQIAKHVEIKDRTYHFKTYKQCFLGTDVVRFFVSSGLVKNAKEAVDLGNMLVKEKYIKHVVDEHDFKNEKLFYEYTEIMKFRASNNPHLSVIGQEEGVSISDEDLEEIAFSMQWGLKTYPRCFIGEELVKWLVGNGYAKGVNHAVAIGNLLMEKRLVHHVTYEHQFKNENLFYQLSEENSEEKSLSDLNLTDIEMAEIITQMKKKVEIKTRQVSVTIRLKKKVANP</sequence>
<feature type="domain" description="DEP" evidence="1">
    <location>
        <begin position="109"/>
        <end position="192"/>
    </location>
</feature>
<evidence type="ECO:0000259" key="1">
    <source>
        <dbReference type="PROSITE" id="PS50186"/>
    </source>
</evidence>